<dbReference type="AlphaFoldDB" id="A0A511SUY8"/>
<comment type="caution">
    <text evidence="2">The sequence shown here is derived from an EMBL/GenBank/DDBJ whole genome shotgun (WGS) entry which is preliminary data.</text>
</comment>
<accession>A0A511SUY8</accession>
<keyword evidence="4" id="KW-1185">Reference proteome</keyword>
<dbReference type="RefSeq" id="WP_074949022.1">
    <property type="nucleotide sequence ID" value="NZ_BJXR01000012.1"/>
</dbReference>
<sequence>MKLCLGVLSALVVSGLLACGGTGAVEPEEDSLGQISSAVVCSTTCPNGSTVSCEGTTCNTYPGESVECDGMHNICIPTIPSVCLSTSSACSYLAGRSCSPVGGTRSCCINRRVGNCYCMPTGQWACSAS</sequence>
<reference evidence="2 5" key="2">
    <citation type="submission" date="2019-07" db="EMBL/GenBank/DDBJ databases">
        <title>Whole genome shotgun sequence of Myxococcus fulvus NBRC 100333.</title>
        <authorList>
            <person name="Hosoyama A."/>
            <person name="Uohara A."/>
            <person name="Ohji S."/>
            <person name="Ichikawa N."/>
        </authorList>
    </citation>
    <scope>NUCLEOTIDE SEQUENCE [LARGE SCALE GENOMIC DNA]</scope>
    <source>
        <strain evidence="2 5">NBRC 100333</strain>
    </source>
</reference>
<organism evidence="2 5">
    <name type="scientific">Myxococcus fulvus</name>
    <dbReference type="NCBI Taxonomy" id="33"/>
    <lineage>
        <taxon>Bacteria</taxon>
        <taxon>Pseudomonadati</taxon>
        <taxon>Myxococcota</taxon>
        <taxon>Myxococcia</taxon>
        <taxon>Myxococcales</taxon>
        <taxon>Cystobacterineae</taxon>
        <taxon>Myxococcaceae</taxon>
        <taxon>Myxococcus</taxon>
    </lineage>
</organism>
<evidence type="ECO:0000313" key="2">
    <source>
        <dbReference type="EMBL" id="GEN05726.1"/>
    </source>
</evidence>
<dbReference type="Proteomes" id="UP000183760">
    <property type="component" value="Unassembled WGS sequence"/>
</dbReference>
<reference evidence="3 4" key="1">
    <citation type="submission" date="2016-10" db="EMBL/GenBank/DDBJ databases">
        <authorList>
            <person name="Varghese N."/>
            <person name="Submissions S."/>
        </authorList>
    </citation>
    <scope>NUCLEOTIDE SEQUENCE [LARGE SCALE GENOMIC DNA]</scope>
    <source>
        <strain evidence="3 4">DSM 16525</strain>
    </source>
</reference>
<proteinExistence type="predicted"/>
<dbReference type="EMBL" id="BJXR01000012">
    <property type="protein sequence ID" value="GEN05726.1"/>
    <property type="molecule type" value="Genomic_DNA"/>
</dbReference>
<evidence type="ECO:0008006" key="6">
    <source>
        <dbReference type="Google" id="ProtNLM"/>
    </source>
</evidence>
<dbReference type="PROSITE" id="PS51257">
    <property type="entry name" value="PROKAR_LIPOPROTEIN"/>
    <property type="match status" value="1"/>
</dbReference>
<dbReference type="OrthoDB" id="5383104at2"/>
<evidence type="ECO:0000313" key="4">
    <source>
        <dbReference type="Proteomes" id="UP000183760"/>
    </source>
</evidence>
<feature type="chain" id="PRO_5023064185" description="Lipoprotein" evidence="1">
    <location>
        <begin position="19"/>
        <end position="129"/>
    </location>
</feature>
<dbReference type="Proteomes" id="UP000321514">
    <property type="component" value="Unassembled WGS sequence"/>
</dbReference>
<feature type="signal peptide" evidence="1">
    <location>
        <begin position="1"/>
        <end position="18"/>
    </location>
</feature>
<evidence type="ECO:0000313" key="3">
    <source>
        <dbReference type="EMBL" id="SES97329.1"/>
    </source>
</evidence>
<evidence type="ECO:0000256" key="1">
    <source>
        <dbReference type="SAM" id="SignalP"/>
    </source>
</evidence>
<keyword evidence="1" id="KW-0732">Signal</keyword>
<gene>
    <name evidence="2" type="ORF">MFU01_07630</name>
    <name evidence="3" type="ORF">SAMN05443572_101726</name>
</gene>
<protein>
    <recommendedName>
        <fullName evidence="6">Lipoprotein</fullName>
    </recommendedName>
</protein>
<evidence type="ECO:0000313" key="5">
    <source>
        <dbReference type="Proteomes" id="UP000321514"/>
    </source>
</evidence>
<dbReference type="EMBL" id="FOIB01000001">
    <property type="protein sequence ID" value="SES97329.1"/>
    <property type="molecule type" value="Genomic_DNA"/>
</dbReference>
<name>A0A511SUY8_MYXFU</name>